<keyword evidence="8" id="KW-0720">Serine protease</keyword>
<comment type="function">
    <text evidence="15">Extracellular matrix serine protease secreted by pioneer neurons that plays a role in layering of neurons in the cerebral cortex and cerebellum by coordinating cell positioning during neurodevelopment. Regulates microtubule function in neurons and neuronal migration. Binding to the extracellular domains of lipoprotein receptors VLDLR and LRP8/APOER2 induces tyrosine phosphorylation of DAB1 and modulation of TAU phosphorylation. Affects migration of sympathetic preganglionic neurons in the spinal cord, where it seems to act as a barrier to neuronal migration. Enzymatic activity is important for the modulation of cell adhesion.</text>
</comment>
<keyword evidence="3" id="KW-0964">Secreted</keyword>
<reference evidence="16" key="1">
    <citation type="submission" date="2022-11" db="EMBL/GenBank/DDBJ databases">
        <title>Centuries of genome instability and evolution in soft-shell clam transmissible cancer (bioRxiv).</title>
        <authorList>
            <person name="Hart S.F.M."/>
            <person name="Yonemitsu M.A."/>
            <person name="Giersch R.M."/>
            <person name="Beal B.F."/>
            <person name="Arriagada G."/>
            <person name="Davis B.W."/>
            <person name="Ostrander E.A."/>
            <person name="Goff S.P."/>
            <person name="Metzger M.J."/>
        </authorList>
    </citation>
    <scope>NUCLEOTIDE SEQUENCE</scope>
    <source>
        <strain evidence="16">MELC-2E11</strain>
        <tissue evidence="16">Siphon/mantle</tissue>
    </source>
</reference>
<evidence type="ECO:0000256" key="15">
    <source>
        <dbReference type="ARBA" id="ARBA00046064"/>
    </source>
</evidence>
<evidence type="ECO:0000256" key="10">
    <source>
        <dbReference type="ARBA" id="ARBA00022837"/>
    </source>
</evidence>
<accession>A0ABY7FV67</accession>
<evidence type="ECO:0000256" key="8">
    <source>
        <dbReference type="ARBA" id="ARBA00022825"/>
    </source>
</evidence>
<evidence type="ECO:0000256" key="13">
    <source>
        <dbReference type="ARBA" id="ARBA00023900"/>
    </source>
</evidence>
<organism evidence="16 17">
    <name type="scientific">Mya arenaria</name>
    <name type="common">Soft-shell clam</name>
    <dbReference type="NCBI Taxonomy" id="6604"/>
    <lineage>
        <taxon>Eukaryota</taxon>
        <taxon>Metazoa</taxon>
        <taxon>Spiralia</taxon>
        <taxon>Lophotrochozoa</taxon>
        <taxon>Mollusca</taxon>
        <taxon>Bivalvia</taxon>
        <taxon>Autobranchia</taxon>
        <taxon>Heteroconchia</taxon>
        <taxon>Euheterodonta</taxon>
        <taxon>Imparidentia</taxon>
        <taxon>Neoheterodontei</taxon>
        <taxon>Myida</taxon>
        <taxon>Myoidea</taxon>
        <taxon>Myidae</taxon>
        <taxon>Mya</taxon>
    </lineage>
</organism>
<keyword evidence="9" id="KW-0862">Zinc</keyword>
<evidence type="ECO:0000256" key="2">
    <source>
        <dbReference type="ARBA" id="ARBA00022473"/>
    </source>
</evidence>
<evidence type="ECO:0000256" key="3">
    <source>
        <dbReference type="ARBA" id="ARBA00022525"/>
    </source>
</evidence>
<gene>
    <name evidence="16" type="ORF">MAR_011802</name>
</gene>
<comment type="subunit">
    <text evidence="14">Oligomer of disulfide-linked homodimers.</text>
</comment>
<comment type="subcellular location">
    <subcellularLocation>
        <location evidence="1">Secreted</location>
        <location evidence="1">Extracellular space</location>
        <location evidence="1">Extracellular matrix</location>
    </subcellularLocation>
</comment>
<name>A0ABY7FV67_MYAAR</name>
<keyword evidence="4" id="KW-0272">Extracellular matrix</keyword>
<dbReference type="EMBL" id="CP111025">
    <property type="protein sequence ID" value="WAR26098.1"/>
    <property type="molecule type" value="Genomic_DNA"/>
</dbReference>
<evidence type="ECO:0000256" key="5">
    <source>
        <dbReference type="ARBA" id="ARBA00022670"/>
    </source>
</evidence>
<dbReference type="PANTHER" id="PTHR11841">
    <property type="entry name" value="REELIN"/>
    <property type="match status" value="1"/>
</dbReference>
<sequence>MVSFLEVQLLYSHDKGVTWQPVTRSCLPSHLNCEKYTFPRDSEFLSDMTSGWNRYNVPLPFHTRCDPGWGGFDCSASTIDLPVYSYDMFTGESYNWYKVVGGKRTKPCKPIASGSALHFTGNCSRGLISRFFDLSNAEYVQFNFMYGCGTPPDNIDESVLIGYSTNAVDWTTFGNLHYLNYRSPSFVTIMLPDDAKRNGTAINFAQFKNSGQNEDDWLIDNLRIGGRNVNPDMMMSDFTYGIDAAEWKTFDNIKTGVYCERSEVASGEIVDDESATITTQDLNIHEGHMLQFWYNIGCMRPWNASVAPVHLQYSTDYGMTWAYVTPQCLSNDPDCLVGPSMASVYYGDPMGRWQRVIIPLEGMTQSKYGLGRSFYIVKTY</sequence>
<keyword evidence="5" id="KW-0645">Protease</keyword>
<dbReference type="Gene3D" id="2.60.120.260">
    <property type="entry name" value="Galactose-binding domain-like"/>
    <property type="match status" value="3"/>
</dbReference>
<evidence type="ECO:0000313" key="16">
    <source>
        <dbReference type="EMBL" id="WAR26098.1"/>
    </source>
</evidence>
<protein>
    <recommendedName>
        <fullName evidence="13">Reelin</fullName>
    </recommendedName>
</protein>
<evidence type="ECO:0000256" key="1">
    <source>
        <dbReference type="ARBA" id="ARBA00004498"/>
    </source>
</evidence>
<comment type="similarity">
    <text evidence="12">Belongs to the reelin family.</text>
</comment>
<keyword evidence="11" id="KW-0130">Cell adhesion</keyword>
<evidence type="ECO:0000256" key="11">
    <source>
        <dbReference type="ARBA" id="ARBA00022889"/>
    </source>
</evidence>
<evidence type="ECO:0000313" key="17">
    <source>
        <dbReference type="Proteomes" id="UP001164746"/>
    </source>
</evidence>
<keyword evidence="10" id="KW-0106">Calcium</keyword>
<evidence type="ECO:0000256" key="9">
    <source>
        <dbReference type="ARBA" id="ARBA00022833"/>
    </source>
</evidence>
<keyword evidence="7" id="KW-0378">Hydrolase</keyword>
<dbReference type="InterPro" id="IPR034968">
    <property type="entry name" value="Reelin"/>
</dbReference>
<evidence type="ECO:0000256" key="4">
    <source>
        <dbReference type="ARBA" id="ARBA00022530"/>
    </source>
</evidence>
<proteinExistence type="inferred from homology"/>
<dbReference type="Pfam" id="PF21471">
    <property type="entry name" value="Reelin_subrepeat-B"/>
    <property type="match status" value="2"/>
</dbReference>
<evidence type="ECO:0000256" key="12">
    <source>
        <dbReference type="ARBA" id="ARBA00023773"/>
    </source>
</evidence>
<evidence type="ECO:0000256" key="7">
    <source>
        <dbReference type="ARBA" id="ARBA00022801"/>
    </source>
</evidence>
<dbReference type="Proteomes" id="UP001164746">
    <property type="component" value="Chromosome 14"/>
</dbReference>
<keyword evidence="6" id="KW-0479">Metal-binding</keyword>
<keyword evidence="17" id="KW-1185">Reference proteome</keyword>
<keyword evidence="2" id="KW-0217">Developmental protein</keyword>
<dbReference type="PANTHER" id="PTHR11841:SF1">
    <property type="entry name" value="REELIN"/>
    <property type="match status" value="1"/>
</dbReference>
<evidence type="ECO:0000256" key="6">
    <source>
        <dbReference type="ARBA" id="ARBA00022723"/>
    </source>
</evidence>
<dbReference type="InterPro" id="IPR049419">
    <property type="entry name" value="Reelin_subrepeat-B"/>
</dbReference>
<evidence type="ECO:0000256" key="14">
    <source>
        <dbReference type="ARBA" id="ARBA00044961"/>
    </source>
</evidence>